<dbReference type="EMBL" id="JN797796">
    <property type="protein sequence ID" value="AEW47299.1"/>
    <property type="molecule type" value="Genomic_DNA"/>
</dbReference>
<protein>
    <submittedName>
        <fullName evidence="1">Uncharacterized protein</fullName>
    </submittedName>
</protein>
<gene>
    <name evidence="1" type="ORF">B5S_0065</name>
</gene>
<sequence>MAKIEAVEKGRYIAVLSQAELNTISLLLGDYNGDDYIRDIGEEFEDYPHEPDNANNNYVTGVKADELYNAFYKHRTHTADGEEA</sequence>
<reference evidence="1 2" key="1">
    <citation type="submission" date="2011-09" db="EMBL/GenBank/DDBJ databases">
        <title>Complete Genome Sequence of Bacillus cereus Bacteriophage B5S.</title>
        <authorList>
            <person name="Lee J.-H."/>
            <person name="Shin H."/>
            <person name="Son B."/>
            <person name="Ryu S."/>
        </authorList>
    </citation>
    <scope>NUCLEOTIDE SEQUENCE [LARGE SCALE GENOMIC DNA]</scope>
</reference>
<organism evidence="1 2">
    <name type="scientific">Bacillus phage B5S</name>
    <dbReference type="NCBI Taxonomy" id="1126949"/>
    <lineage>
        <taxon>Viruses</taxon>
        <taxon>Duplodnaviria</taxon>
        <taxon>Heunggongvirae</taxon>
        <taxon>Uroviricota</taxon>
        <taxon>Caudoviricetes</taxon>
        <taxon>Herelleviridae</taxon>
        <taxon>Bastillevirinae</taxon>
        <taxon>Bequatrovirus</taxon>
        <taxon>Bequatrovirus B4</taxon>
    </lineage>
</organism>
<evidence type="ECO:0000313" key="1">
    <source>
        <dbReference type="EMBL" id="AEW47299.1"/>
    </source>
</evidence>
<dbReference type="Proteomes" id="UP000006291">
    <property type="component" value="Segment"/>
</dbReference>
<name>J9PRE9_9CAUD</name>
<evidence type="ECO:0000313" key="2">
    <source>
        <dbReference type="Proteomes" id="UP000006291"/>
    </source>
</evidence>
<accession>J9PRE9</accession>
<proteinExistence type="predicted"/>